<evidence type="ECO:0000256" key="2">
    <source>
        <dbReference type="ARBA" id="ARBA00006275"/>
    </source>
</evidence>
<accession>A0AAP9IVC2</accession>
<feature type="domain" description="SusD-like N-terminal" evidence="8">
    <location>
        <begin position="93"/>
        <end position="212"/>
    </location>
</feature>
<dbReference type="Proteomes" id="UP000318823">
    <property type="component" value="Chromosome"/>
</dbReference>
<protein>
    <submittedName>
        <fullName evidence="9">RagB/SusD family nutrient uptake outer membrane protein</fullName>
    </submittedName>
</protein>
<gene>
    <name evidence="9" type="ORF">DYI28_07590</name>
</gene>
<organism evidence="9 10">
    <name type="scientific">Bacteroides ovatus</name>
    <dbReference type="NCBI Taxonomy" id="28116"/>
    <lineage>
        <taxon>Bacteria</taxon>
        <taxon>Pseudomonadati</taxon>
        <taxon>Bacteroidota</taxon>
        <taxon>Bacteroidia</taxon>
        <taxon>Bacteroidales</taxon>
        <taxon>Bacteroidaceae</taxon>
        <taxon>Bacteroides</taxon>
    </lineage>
</organism>
<dbReference type="GO" id="GO:0009279">
    <property type="term" value="C:cell outer membrane"/>
    <property type="evidence" value="ECO:0007669"/>
    <property type="project" value="UniProtKB-SubCell"/>
</dbReference>
<evidence type="ECO:0000256" key="3">
    <source>
        <dbReference type="ARBA" id="ARBA00022729"/>
    </source>
</evidence>
<proteinExistence type="inferred from homology"/>
<feature type="domain" description="RagB/SusD" evidence="7">
    <location>
        <begin position="301"/>
        <end position="574"/>
    </location>
</feature>
<dbReference type="EMBL" id="CP041395">
    <property type="protein sequence ID" value="QDM08594.1"/>
    <property type="molecule type" value="Genomic_DNA"/>
</dbReference>
<keyword evidence="4" id="KW-0472">Membrane</keyword>
<comment type="similarity">
    <text evidence="2">Belongs to the SusD family.</text>
</comment>
<dbReference type="InterPro" id="IPR011990">
    <property type="entry name" value="TPR-like_helical_dom_sf"/>
</dbReference>
<dbReference type="InterPro" id="IPR033985">
    <property type="entry name" value="SusD-like_N"/>
</dbReference>
<keyword evidence="3 6" id="KW-0732">Signal</keyword>
<dbReference type="RefSeq" id="WP_032843330.1">
    <property type="nucleotide sequence ID" value="NZ_CAXSRA010000002.1"/>
</dbReference>
<dbReference type="AlphaFoldDB" id="A0AAP9IVC2"/>
<dbReference type="InterPro" id="IPR012944">
    <property type="entry name" value="SusD_RagB_dom"/>
</dbReference>
<dbReference type="SUPFAM" id="SSF48452">
    <property type="entry name" value="TPR-like"/>
    <property type="match status" value="1"/>
</dbReference>
<evidence type="ECO:0000256" key="5">
    <source>
        <dbReference type="ARBA" id="ARBA00023237"/>
    </source>
</evidence>
<evidence type="ECO:0000259" key="8">
    <source>
        <dbReference type="Pfam" id="PF14322"/>
    </source>
</evidence>
<dbReference type="PROSITE" id="PS51257">
    <property type="entry name" value="PROKAR_LIPOPROTEIN"/>
    <property type="match status" value="1"/>
</dbReference>
<reference evidence="10" key="1">
    <citation type="journal article" date="2018" name="J. Anim. Genet.">
        <title>Acquired interbacterial defense systems protect against interspecies antagonism in the human gut microbiome.</title>
        <authorList>
            <person name="Ross B.D."/>
            <person name="Verster A.J."/>
            <person name="Radey M.C."/>
            <person name="Schmidtke D.T."/>
            <person name="Pope C.E."/>
            <person name="Hoffman L.R."/>
            <person name="Hajjar A."/>
            <person name="Peterson S.B."/>
            <person name="Borenstein E."/>
            <person name="Mougous J."/>
        </authorList>
    </citation>
    <scope>NUCLEOTIDE SEQUENCE [LARGE SCALE GENOMIC DNA]</scope>
    <source>
        <strain evidence="10">3725 D1 iv</strain>
    </source>
</reference>
<comment type="subcellular location">
    <subcellularLocation>
        <location evidence="1">Cell outer membrane</location>
    </subcellularLocation>
</comment>
<evidence type="ECO:0000256" key="6">
    <source>
        <dbReference type="SAM" id="SignalP"/>
    </source>
</evidence>
<evidence type="ECO:0000256" key="1">
    <source>
        <dbReference type="ARBA" id="ARBA00004442"/>
    </source>
</evidence>
<evidence type="ECO:0000313" key="9">
    <source>
        <dbReference type="EMBL" id="QDM08594.1"/>
    </source>
</evidence>
<feature type="signal peptide" evidence="6">
    <location>
        <begin position="1"/>
        <end position="21"/>
    </location>
</feature>
<sequence length="576" mass="66374">MKQFKLYMVLLSALCFSFQSCLDLEPEAQLAETNLWKNPEQYKLFASQFYSWTRDFKALDDGPHSDGRSDLRTGATLDVYSNGTYSIPSSDKNYTDNYDRIRQVNLLLQNAENYPIKEDIKTSVGEARFFRAYLHFDLLQVYGDIIIVRQPLGITSAELQKARDSREDVIDFIIQDLREAIDMLPAFKNIAASDEGRVSREAAQAFLSRVALYEGTWLKSRNGNQNTERSKSLLDIAVNAADEVIKSNTFSLFKPGEELATTAYKYLFILENVKSNPAGLTKKDNKEYIFYRRHDEVISAIGFNITQGRLGNALYITRKMANMYLDKNGLPIDPAVWNYQDMESEFQGRDNRMVNTMMVNGDYYWSNGPGRVNWTGDADDKKNATFAPFNPAQKGGSGYFTQKWCTERTVATGKEGYDFPIIRYAEVLLNYAEAIFERDDEISDTDLKKSLNLVRKRINPDMKDLTNQFVAENGLNMRTEIRRERTVELFDEGFRMDDLKRWYTAREEMKMDLLGVKWKGTEFEKEWPSVSSPVNADGCLILESGRIWNDKHYLYPLPTDQLLLNPNLKQNPGWDK</sequence>
<feature type="chain" id="PRO_5043017281" evidence="6">
    <location>
        <begin position="22"/>
        <end position="576"/>
    </location>
</feature>
<name>A0AAP9IVC2_BACOV</name>
<keyword evidence="5" id="KW-0998">Cell outer membrane</keyword>
<evidence type="ECO:0000259" key="7">
    <source>
        <dbReference type="Pfam" id="PF07980"/>
    </source>
</evidence>
<dbReference type="Pfam" id="PF14322">
    <property type="entry name" value="SusD-like_3"/>
    <property type="match status" value="1"/>
</dbReference>
<evidence type="ECO:0000313" key="10">
    <source>
        <dbReference type="Proteomes" id="UP000318823"/>
    </source>
</evidence>
<dbReference type="Gene3D" id="1.25.40.390">
    <property type="match status" value="1"/>
</dbReference>
<evidence type="ECO:0000256" key="4">
    <source>
        <dbReference type="ARBA" id="ARBA00023136"/>
    </source>
</evidence>
<dbReference type="Pfam" id="PF07980">
    <property type="entry name" value="SusD_RagB"/>
    <property type="match status" value="1"/>
</dbReference>